<reference evidence="1" key="1">
    <citation type="submission" date="2016-10" db="EMBL/GenBank/DDBJ databases">
        <title>Sequence of Gallionella enrichment culture.</title>
        <authorList>
            <person name="Poehlein A."/>
            <person name="Muehling M."/>
            <person name="Daniel R."/>
        </authorList>
    </citation>
    <scope>NUCLEOTIDE SEQUENCE</scope>
</reference>
<organism evidence="1">
    <name type="scientific">mine drainage metagenome</name>
    <dbReference type="NCBI Taxonomy" id="410659"/>
    <lineage>
        <taxon>unclassified sequences</taxon>
        <taxon>metagenomes</taxon>
        <taxon>ecological metagenomes</taxon>
    </lineage>
</organism>
<dbReference type="PANTHER" id="PTHR39186">
    <property type="entry name" value="DUF2071 FAMILY PROTEIN"/>
    <property type="match status" value="1"/>
</dbReference>
<dbReference type="PANTHER" id="PTHR39186:SF1">
    <property type="entry name" value="DUF2071 DOMAIN-CONTAINING PROTEIN"/>
    <property type="match status" value="1"/>
</dbReference>
<dbReference type="EMBL" id="MLJW01000014">
    <property type="protein sequence ID" value="OIR13382.1"/>
    <property type="molecule type" value="Genomic_DNA"/>
</dbReference>
<accession>A0A1J5TN05</accession>
<dbReference type="Gene3D" id="2.40.400.10">
    <property type="entry name" value="Acetoacetate decarboxylase-like"/>
    <property type="match status" value="1"/>
</dbReference>
<evidence type="ECO:0008006" key="2">
    <source>
        <dbReference type="Google" id="ProtNLM"/>
    </source>
</evidence>
<dbReference type="InterPro" id="IPR018644">
    <property type="entry name" value="DUF2071"/>
</dbReference>
<dbReference type="InterPro" id="IPR023375">
    <property type="entry name" value="ADC_dom_sf"/>
</dbReference>
<dbReference type="AlphaFoldDB" id="A0A1J5TN05"/>
<dbReference type="Pfam" id="PF09844">
    <property type="entry name" value="DUF2071"/>
    <property type="match status" value="1"/>
</dbReference>
<evidence type="ECO:0000313" key="1">
    <source>
        <dbReference type="EMBL" id="OIR13382.1"/>
    </source>
</evidence>
<sequence length="250" mass="28346">MHPSLAHTEHRPWPLPCGPWLWRMRWERLAFIHHRIDAAVLRPRIPPDLTVDEFDGSAWLGVVPFQMTDMMVRGLPGVPPWRRFPELNLRTYVVRDGCPGVWFFNLDAACWPLVVAGRGLYGFPYFRAAMRLEETAKGGMLMSRRPDGRAAFRGTYSSRGEVFLARPGTFEHWATERYRVYSGLCGRTRATDVHHRPWPLQEAEVEIQENGLFAASGLSIDEASPVVHYTSGVEVIAFAKAWAGSGKAWG</sequence>
<protein>
    <recommendedName>
        <fullName evidence="2">DUF2071 domain-containing protein</fullName>
    </recommendedName>
</protein>
<name>A0A1J5TN05_9ZZZZ</name>
<gene>
    <name evidence="1" type="ORF">GALL_51950</name>
</gene>
<proteinExistence type="predicted"/>
<comment type="caution">
    <text evidence="1">The sequence shown here is derived from an EMBL/GenBank/DDBJ whole genome shotgun (WGS) entry which is preliminary data.</text>
</comment>
<dbReference type="SUPFAM" id="SSF160104">
    <property type="entry name" value="Acetoacetate decarboxylase-like"/>
    <property type="match status" value="1"/>
</dbReference>